<dbReference type="RefSeq" id="WP_354557162.1">
    <property type="nucleotide sequence ID" value="NZ_JBEPMB010000004.1"/>
</dbReference>
<comment type="caution">
    <text evidence="2">The sequence shown here is derived from an EMBL/GenBank/DDBJ whole genome shotgun (WGS) entry which is preliminary data.</text>
</comment>
<dbReference type="Proteomes" id="UP001549047">
    <property type="component" value="Unassembled WGS sequence"/>
</dbReference>
<accession>A0ABV2J1Q5</accession>
<organism evidence="2 3">
    <name type="scientific">Rhizobium aquaticum</name>
    <dbReference type="NCBI Taxonomy" id="1549636"/>
    <lineage>
        <taxon>Bacteria</taxon>
        <taxon>Pseudomonadati</taxon>
        <taxon>Pseudomonadota</taxon>
        <taxon>Alphaproteobacteria</taxon>
        <taxon>Hyphomicrobiales</taxon>
        <taxon>Rhizobiaceae</taxon>
        <taxon>Rhizobium/Agrobacterium group</taxon>
        <taxon>Rhizobium</taxon>
    </lineage>
</organism>
<dbReference type="InterPro" id="IPR001509">
    <property type="entry name" value="Epimerase_deHydtase"/>
</dbReference>
<sequence length="347" mass="37614">MHILITGNQGFIGPVLTRLAREAGHRTTGLDIGYFKTCVSPLTPDILPDRQIVRDVRDVREEDLEGVDAVIHLAGLSNDPMGALNPDLTYDINLEATARLGELARDAGVSRFIFASSCSIYGAAGNEGALDETAAFNPVSAYAISKVRSEERLSALATDSFSPVFMRNATAYGVSPRTRFDLVVNNLSGWAHTAGIIKVMSDGTPWRPLVHIEDISRAALAAATAPREAIHNQAFNVGRNDANYQVRDIAQAVKAAFPAANLEITGETGGDPRSYKVDFTKALTALPGFAPQWTLEKGVEEIARFLKDNGLSDGTFDNRLFIRLKQLKYGLDTGALDASLRRTERPL</sequence>
<gene>
    <name evidence="2" type="ORF">ABID16_003022</name>
</gene>
<dbReference type="InterPro" id="IPR050177">
    <property type="entry name" value="Lipid_A_modif_metabolic_enz"/>
</dbReference>
<feature type="domain" description="NAD-dependent epimerase/dehydratase" evidence="1">
    <location>
        <begin position="3"/>
        <end position="238"/>
    </location>
</feature>
<evidence type="ECO:0000313" key="3">
    <source>
        <dbReference type="Proteomes" id="UP001549047"/>
    </source>
</evidence>
<name>A0ABV2J1Q5_9HYPH</name>
<keyword evidence="3" id="KW-1185">Reference proteome</keyword>
<dbReference type="PANTHER" id="PTHR43245:SF23">
    <property type="entry name" value="NAD(P)-BINDING DOMAIN-CONTAINING PROTEIN"/>
    <property type="match status" value="1"/>
</dbReference>
<dbReference type="PANTHER" id="PTHR43245">
    <property type="entry name" value="BIFUNCTIONAL POLYMYXIN RESISTANCE PROTEIN ARNA"/>
    <property type="match status" value="1"/>
</dbReference>
<evidence type="ECO:0000259" key="1">
    <source>
        <dbReference type="Pfam" id="PF01370"/>
    </source>
</evidence>
<evidence type="ECO:0000313" key="2">
    <source>
        <dbReference type="EMBL" id="MET3614685.1"/>
    </source>
</evidence>
<dbReference type="Pfam" id="PF01370">
    <property type="entry name" value="Epimerase"/>
    <property type="match status" value="1"/>
</dbReference>
<reference evidence="2 3" key="1">
    <citation type="submission" date="2024-06" db="EMBL/GenBank/DDBJ databases">
        <title>Genomic Encyclopedia of Type Strains, Phase IV (KMG-IV): sequencing the most valuable type-strain genomes for metagenomic binning, comparative biology and taxonomic classification.</title>
        <authorList>
            <person name="Goeker M."/>
        </authorList>
    </citation>
    <scope>NUCLEOTIDE SEQUENCE [LARGE SCALE GENOMIC DNA]</scope>
    <source>
        <strain evidence="2 3">DSM 29780</strain>
    </source>
</reference>
<proteinExistence type="predicted"/>
<protein>
    <submittedName>
        <fullName evidence="2">Nucleoside-diphosphate-sugar epimerase</fullName>
    </submittedName>
</protein>
<dbReference type="EMBL" id="JBEPMB010000004">
    <property type="protein sequence ID" value="MET3614685.1"/>
    <property type="molecule type" value="Genomic_DNA"/>
</dbReference>
<dbReference type="Gene3D" id="3.40.50.720">
    <property type="entry name" value="NAD(P)-binding Rossmann-like Domain"/>
    <property type="match status" value="1"/>
</dbReference>
<dbReference type="SUPFAM" id="SSF51735">
    <property type="entry name" value="NAD(P)-binding Rossmann-fold domains"/>
    <property type="match status" value="1"/>
</dbReference>
<dbReference type="InterPro" id="IPR036291">
    <property type="entry name" value="NAD(P)-bd_dom_sf"/>
</dbReference>
<dbReference type="CDD" id="cd08946">
    <property type="entry name" value="SDR_e"/>
    <property type="match status" value="1"/>
</dbReference>